<accession>A0A5C3P135</accession>
<organism evidence="2 3">
    <name type="scientific">Polyporus arcularius HHB13444</name>
    <dbReference type="NCBI Taxonomy" id="1314778"/>
    <lineage>
        <taxon>Eukaryota</taxon>
        <taxon>Fungi</taxon>
        <taxon>Dikarya</taxon>
        <taxon>Basidiomycota</taxon>
        <taxon>Agaricomycotina</taxon>
        <taxon>Agaricomycetes</taxon>
        <taxon>Polyporales</taxon>
        <taxon>Polyporaceae</taxon>
        <taxon>Polyporus</taxon>
    </lineage>
</organism>
<dbReference type="AlphaFoldDB" id="A0A5C3P135"/>
<gene>
    <name evidence="2" type="ORF">K466DRAFT_264991</name>
</gene>
<dbReference type="InParanoid" id="A0A5C3P135"/>
<dbReference type="EMBL" id="ML211400">
    <property type="protein sequence ID" value="TFK83344.1"/>
    <property type="molecule type" value="Genomic_DNA"/>
</dbReference>
<reference evidence="2 3" key="1">
    <citation type="journal article" date="2019" name="Nat. Ecol. Evol.">
        <title>Megaphylogeny resolves global patterns of mushroom evolution.</title>
        <authorList>
            <person name="Varga T."/>
            <person name="Krizsan K."/>
            <person name="Foldi C."/>
            <person name="Dima B."/>
            <person name="Sanchez-Garcia M."/>
            <person name="Sanchez-Ramirez S."/>
            <person name="Szollosi G.J."/>
            <person name="Szarkandi J.G."/>
            <person name="Papp V."/>
            <person name="Albert L."/>
            <person name="Andreopoulos W."/>
            <person name="Angelini C."/>
            <person name="Antonin V."/>
            <person name="Barry K.W."/>
            <person name="Bougher N.L."/>
            <person name="Buchanan P."/>
            <person name="Buyck B."/>
            <person name="Bense V."/>
            <person name="Catcheside P."/>
            <person name="Chovatia M."/>
            <person name="Cooper J."/>
            <person name="Damon W."/>
            <person name="Desjardin D."/>
            <person name="Finy P."/>
            <person name="Geml J."/>
            <person name="Haridas S."/>
            <person name="Hughes K."/>
            <person name="Justo A."/>
            <person name="Karasinski D."/>
            <person name="Kautmanova I."/>
            <person name="Kiss B."/>
            <person name="Kocsube S."/>
            <person name="Kotiranta H."/>
            <person name="LaButti K.M."/>
            <person name="Lechner B.E."/>
            <person name="Liimatainen K."/>
            <person name="Lipzen A."/>
            <person name="Lukacs Z."/>
            <person name="Mihaltcheva S."/>
            <person name="Morgado L.N."/>
            <person name="Niskanen T."/>
            <person name="Noordeloos M.E."/>
            <person name="Ohm R.A."/>
            <person name="Ortiz-Santana B."/>
            <person name="Ovrebo C."/>
            <person name="Racz N."/>
            <person name="Riley R."/>
            <person name="Savchenko A."/>
            <person name="Shiryaev A."/>
            <person name="Soop K."/>
            <person name="Spirin V."/>
            <person name="Szebenyi C."/>
            <person name="Tomsovsky M."/>
            <person name="Tulloss R.E."/>
            <person name="Uehling J."/>
            <person name="Grigoriev I.V."/>
            <person name="Vagvolgyi C."/>
            <person name="Papp T."/>
            <person name="Martin F.M."/>
            <person name="Miettinen O."/>
            <person name="Hibbett D.S."/>
            <person name="Nagy L.G."/>
        </authorList>
    </citation>
    <scope>NUCLEOTIDE SEQUENCE [LARGE SCALE GENOMIC DNA]</scope>
    <source>
        <strain evidence="2 3">HHB13444</strain>
    </source>
</reference>
<feature type="region of interest" description="Disordered" evidence="1">
    <location>
        <begin position="125"/>
        <end position="182"/>
    </location>
</feature>
<dbReference type="Proteomes" id="UP000308197">
    <property type="component" value="Unassembled WGS sequence"/>
</dbReference>
<protein>
    <submittedName>
        <fullName evidence="2">Uncharacterized protein</fullName>
    </submittedName>
</protein>
<keyword evidence="3" id="KW-1185">Reference proteome</keyword>
<evidence type="ECO:0000313" key="3">
    <source>
        <dbReference type="Proteomes" id="UP000308197"/>
    </source>
</evidence>
<feature type="compositionally biased region" description="Basic residues" evidence="1">
    <location>
        <begin position="129"/>
        <end position="138"/>
    </location>
</feature>
<evidence type="ECO:0000313" key="2">
    <source>
        <dbReference type="EMBL" id="TFK83344.1"/>
    </source>
</evidence>
<evidence type="ECO:0000256" key="1">
    <source>
        <dbReference type="SAM" id="MobiDB-lite"/>
    </source>
</evidence>
<sequence length="182" mass="19424">MEVSQADFRGEGPRAAPWANRHGHRLEQYCEDLPTAAKTHLSHLSLLFLHGSQLIAFRARLGGGRASGPPLSAESAVPFAPGERTRTCFVLGADPELEPDAATVDRWPFELPACVAGILAGEKGAASGRSRRRGRRERLRLGGGGRSGVSGRCDVDVGDDNGNRRGPAAMGALTPRRLQPRL</sequence>
<proteinExistence type="predicted"/>
<name>A0A5C3P135_9APHY</name>